<dbReference type="OrthoDB" id="1999292at2"/>
<dbReference type="eggNOG" id="ENOG5033GNB">
    <property type="taxonomic scope" value="Bacteria"/>
</dbReference>
<reference evidence="1 2" key="1">
    <citation type="submission" date="2014-03" db="EMBL/GenBank/DDBJ databases">
        <title>Genomics of Bifidobacteria.</title>
        <authorList>
            <person name="Ventura M."/>
            <person name="Milani C."/>
            <person name="Lugli G.A."/>
        </authorList>
    </citation>
    <scope>NUCLEOTIDE SEQUENCE [LARGE SCALE GENOMIC DNA]</scope>
    <source>
        <strain evidence="1 2">DSM 23968</strain>
    </source>
</reference>
<protein>
    <submittedName>
        <fullName evidence="1">Uncharacterized protein</fullName>
    </submittedName>
</protein>
<name>A0A087DJJ7_9BIFI</name>
<keyword evidence="2" id="KW-1185">Reference proteome</keyword>
<evidence type="ECO:0000313" key="1">
    <source>
        <dbReference type="EMBL" id="KFI95697.1"/>
    </source>
</evidence>
<proteinExistence type="predicted"/>
<sequence>MVNGVDIQESNRRFDSGAEVALADFLDRYFYAYLKDYGYRWQRERGRDDQLLGIDGRLFYGEDVKNIDEKGAFHFFNSHLNTFAFELSSIQRCGEVDGWFVNEDTKTDYYLIVWPNGRCSIPGGERGWLDSCIRTRNKRILDFRDFTVVTAMLISRNKLVEKIESYGWDLQRLRRKAFEIRRNYAPGEKIKSGVDDFCFIFSRDKKDGGDYGYVEKPINLVVKKRLLHSIAKGVYLISEDGVGVIKDDFILERQGFRIYEKRMKEPNS</sequence>
<comment type="caution">
    <text evidence="1">The sequence shown here is derived from an EMBL/GenBank/DDBJ whole genome shotgun (WGS) entry which is preliminary data.</text>
</comment>
<dbReference type="Proteomes" id="UP000029004">
    <property type="component" value="Unassembled WGS sequence"/>
</dbReference>
<dbReference type="EMBL" id="JGZP01000016">
    <property type="protein sequence ID" value="KFI95697.1"/>
    <property type="molecule type" value="Genomic_DNA"/>
</dbReference>
<dbReference type="RefSeq" id="WP_156963244.1">
    <property type="nucleotide sequence ID" value="NZ_JGZP01000016.1"/>
</dbReference>
<organism evidence="1 2">
    <name type="scientific">Bifidobacterium stellenboschense</name>
    <dbReference type="NCBI Taxonomy" id="762211"/>
    <lineage>
        <taxon>Bacteria</taxon>
        <taxon>Bacillati</taxon>
        <taxon>Actinomycetota</taxon>
        <taxon>Actinomycetes</taxon>
        <taxon>Bifidobacteriales</taxon>
        <taxon>Bifidobacteriaceae</taxon>
        <taxon>Bifidobacterium</taxon>
    </lineage>
</organism>
<gene>
    <name evidence="1" type="ORF">BSTEL_0503</name>
</gene>
<accession>A0A087DJJ7</accession>
<evidence type="ECO:0000313" key="2">
    <source>
        <dbReference type="Proteomes" id="UP000029004"/>
    </source>
</evidence>
<dbReference type="AlphaFoldDB" id="A0A087DJJ7"/>